<protein>
    <submittedName>
        <fullName evidence="8">Aldoxime dehydratase</fullName>
    </submittedName>
</protein>
<comment type="caution">
    <text evidence="8">The sequence shown here is derived from an EMBL/GenBank/DDBJ whole genome shotgun (WGS) entry which is preliminary data.</text>
</comment>
<evidence type="ECO:0000313" key="9">
    <source>
        <dbReference type="Proteomes" id="UP000295560"/>
    </source>
</evidence>
<name>A0A4R1HRF4_PSEEN</name>
<feature type="region of interest" description="Disordered" evidence="7">
    <location>
        <begin position="1"/>
        <end position="34"/>
    </location>
</feature>
<dbReference type="AlphaFoldDB" id="A0A4R1HRF4"/>
<proteinExistence type="inferred from homology"/>
<keyword evidence="5" id="KW-0456">Lyase</keyword>
<keyword evidence="4" id="KW-0408">Iron</keyword>
<evidence type="ECO:0000256" key="7">
    <source>
        <dbReference type="SAM" id="MobiDB-lite"/>
    </source>
</evidence>
<dbReference type="Proteomes" id="UP000295560">
    <property type="component" value="Unassembled WGS sequence"/>
</dbReference>
<evidence type="ECO:0000256" key="4">
    <source>
        <dbReference type="ARBA" id="ARBA00023004"/>
    </source>
</evidence>
<comment type="cofactor">
    <cofactor evidence="1">
        <name>heme b</name>
        <dbReference type="ChEBI" id="CHEBI:60344"/>
    </cofactor>
</comment>
<dbReference type="EMBL" id="SMFZ01000001">
    <property type="protein sequence ID" value="TCK25167.1"/>
    <property type="molecule type" value="Genomic_DNA"/>
</dbReference>
<evidence type="ECO:0000256" key="5">
    <source>
        <dbReference type="ARBA" id="ARBA00023239"/>
    </source>
</evidence>
<organism evidence="8 9">
    <name type="scientific">Pseudonocardia endophytica</name>
    <dbReference type="NCBI Taxonomy" id="401976"/>
    <lineage>
        <taxon>Bacteria</taxon>
        <taxon>Bacillati</taxon>
        <taxon>Actinomycetota</taxon>
        <taxon>Actinomycetes</taxon>
        <taxon>Pseudonocardiales</taxon>
        <taxon>Pseudonocardiaceae</taxon>
        <taxon>Pseudonocardia</taxon>
    </lineage>
</organism>
<keyword evidence="9" id="KW-1185">Reference proteome</keyword>
<keyword evidence="3" id="KW-0479">Metal-binding</keyword>
<evidence type="ECO:0000256" key="6">
    <source>
        <dbReference type="ARBA" id="ARBA00034312"/>
    </source>
</evidence>
<dbReference type="RefSeq" id="WP_132421493.1">
    <property type="nucleotide sequence ID" value="NZ_SMFZ01000001.1"/>
</dbReference>
<reference evidence="8 9" key="1">
    <citation type="submission" date="2019-03" db="EMBL/GenBank/DDBJ databases">
        <title>Sequencing the genomes of 1000 actinobacteria strains.</title>
        <authorList>
            <person name="Klenk H.-P."/>
        </authorList>
    </citation>
    <scope>NUCLEOTIDE SEQUENCE [LARGE SCALE GENOMIC DNA]</scope>
    <source>
        <strain evidence="8 9">DSM 44969</strain>
    </source>
</reference>
<dbReference type="InterPro" id="IPR025702">
    <property type="entry name" value="OXD"/>
</dbReference>
<comment type="similarity">
    <text evidence="6">Belongs to the heme-containing dehydratase family.</text>
</comment>
<dbReference type="Pfam" id="PF13816">
    <property type="entry name" value="Dehydratase_hem"/>
    <property type="match status" value="1"/>
</dbReference>
<evidence type="ECO:0000256" key="1">
    <source>
        <dbReference type="ARBA" id="ARBA00001970"/>
    </source>
</evidence>
<evidence type="ECO:0000256" key="2">
    <source>
        <dbReference type="ARBA" id="ARBA00022617"/>
    </source>
</evidence>
<evidence type="ECO:0000313" key="8">
    <source>
        <dbReference type="EMBL" id="TCK25167.1"/>
    </source>
</evidence>
<dbReference type="GO" id="GO:0016829">
    <property type="term" value="F:lyase activity"/>
    <property type="evidence" value="ECO:0007669"/>
    <property type="project" value="UniProtKB-KW"/>
</dbReference>
<sequence length="334" mass="37786">MTESAIPEHLTVERTRPVRTPDGFTPPSPSFVARPPLDQRQVVMAYLGVQAEDPVAELPPEALAGDAAPRHVDRALVPSDDPGRAPGDAVVVAYWDDPEAFDHWLATHRRAWLDGPGGRWLEVIRPRVERYETITGRRSRPEGVAHLAQGYSDQVLEHAYWGSMRDRMPASQDEDLDDPGHLEVERDGDVVRVRPTGSVCLIRSGQDWSDTAGDERERYLTDIEPRLREGMDFLHEEGPDVGCWSNRYLTVLDDDGAPVERTFGLGWWRTMADLERWSESHPSHLAIFDSFVKLVAEQRGTTIRLYHEVSVAHPDECLFEYARCHDRTGLLRAL</sequence>
<accession>A0A4R1HRF4</accession>
<evidence type="ECO:0000256" key="3">
    <source>
        <dbReference type="ARBA" id="ARBA00022723"/>
    </source>
</evidence>
<keyword evidence="2" id="KW-0349">Heme</keyword>
<dbReference type="GO" id="GO:0046872">
    <property type="term" value="F:metal ion binding"/>
    <property type="evidence" value="ECO:0007669"/>
    <property type="project" value="UniProtKB-KW"/>
</dbReference>
<gene>
    <name evidence="8" type="ORF">EV378_0965</name>
</gene>
<dbReference type="OrthoDB" id="3807625at2"/>